<feature type="DNA-binding region" description="H-T-H motif" evidence="7">
    <location>
        <begin position="16"/>
        <end position="55"/>
    </location>
</feature>
<feature type="binding site" evidence="7">
    <location>
        <begin position="90"/>
        <end position="95"/>
    </location>
    <ligand>
        <name>NAD(+)</name>
        <dbReference type="ChEBI" id="CHEBI:57540"/>
    </ligand>
</feature>
<dbReference type="GO" id="GO:0003677">
    <property type="term" value="F:DNA binding"/>
    <property type="evidence" value="ECO:0007669"/>
    <property type="project" value="UniProtKB-UniRule"/>
</dbReference>
<evidence type="ECO:0000256" key="5">
    <source>
        <dbReference type="ARBA" id="ARBA00023125"/>
    </source>
</evidence>
<organism evidence="9 10">
    <name type="scientific">Candidatus Paralactobacillus gallistercoris</name>
    <dbReference type="NCBI Taxonomy" id="2838724"/>
    <lineage>
        <taxon>Bacteria</taxon>
        <taxon>Bacillati</taxon>
        <taxon>Bacillota</taxon>
        <taxon>Bacilli</taxon>
        <taxon>Lactobacillales</taxon>
        <taxon>Lactobacillaceae</taxon>
        <taxon>Lactobacillus</taxon>
    </lineage>
</organism>
<evidence type="ECO:0000256" key="1">
    <source>
        <dbReference type="ARBA" id="ARBA00022490"/>
    </source>
</evidence>
<dbReference type="NCBIfam" id="NF003989">
    <property type="entry name" value="PRK05472.1-3"/>
    <property type="match status" value="1"/>
</dbReference>
<comment type="subcellular location">
    <subcellularLocation>
        <location evidence="7">Cytoplasm</location>
    </subcellularLocation>
</comment>
<keyword evidence="4 7" id="KW-0520">NAD</keyword>
<dbReference type="EMBL" id="JAHLFS010000051">
    <property type="protein sequence ID" value="MBU3851830.1"/>
    <property type="molecule type" value="Genomic_DNA"/>
</dbReference>
<dbReference type="InterPro" id="IPR036388">
    <property type="entry name" value="WH-like_DNA-bd_sf"/>
</dbReference>
<dbReference type="InterPro" id="IPR058203">
    <property type="entry name" value="Rex_bacilli-type"/>
</dbReference>
<evidence type="ECO:0000313" key="10">
    <source>
        <dbReference type="Proteomes" id="UP000777303"/>
    </source>
</evidence>
<comment type="similarity">
    <text evidence="7">Belongs to the transcriptional regulatory Rex family.</text>
</comment>
<evidence type="ECO:0000256" key="3">
    <source>
        <dbReference type="ARBA" id="ARBA00023015"/>
    </source>
</evidence>
<keyword evidence="3 7" id="KW-0805">Transcription regulation</keyword>
<dbReference type="Gene3D" id="1.10.10.10">
    <property type="entry name" value="Winged helix-like DNA-binding domain superfamily/Winged helix DNA-binding domain"/>
    <property type="match status" value="1"/>
</dbReference>
<proteinExistence type="inferred from homology"/>
<gene>
    <name evidence="7" type="primary">rex</name>
    <name evidence="9" type="ORF">H9901_03930</name>
</gene>
<dbReference type="InterPro" id="IPR003781">
    <property type="entry name" value="CoA-bd"/>
</dbReference>
<dbReference type="NCBIfam" id="NF003996">
    <property type="entry name" value="PRK05472.2-5"/>
    <property type="match status" value="1"/>
</dbReference>
<evidence type="ECO:0000256" key="2">
    <source>
        <dbReference type="ARBA" id="ARBA00022491"/>
    </source>
</evidence>
<dbReference type="NCBIfam" id="NF003991">
    <property type="entry name" value="PRK05472.1-5"/>
    <property type="match status" value="1"/>
</dbReference>
<protein>
    <recommendedName>
        <fullName evidence="7">Redox-sensing transcriptional repressor Rex</fullName>
    </recommendedName>
</protein>
<dbReference type="Pfam" id="PF06971">
    <property type="entry name" value="Put_DNA-bind_N"/>
    <property type="match status" value="1"/>
</dbReference>
<evidence type="ECO:0000256" key="4">
    <source>
        <dbReference type="ARBA" id="ARBA00023027"/>
    </source>
</evidence>
<dbReference type="NCBIfam" id="NF003995">
    <property type="entry name" value="PRK05472.2-4"/>
    <property type="match status" value="1"/>
</dbReference>
<dbReference type="Proteomes" id="UP000777303">
    <property type="component" value="Unassembled WGS sequence"/>
</dbReference>
<dbReference type="InterPro" id="IPR022876">
    <property type="entry name" value="Tscrpt_rep_Rex"/>
</dbReference>
<dbReference type="GO" id="GO:0005737">
    <property type="term" value="C:cytoplasm"/>
    <property type="evidence" value="ECO:0007669"/>
    <property type="project" value="UniProtKB-SubCell"/>
</dbReference>
<evidence type="ECO:0000256" key="7">
    <source>
        <dbReference type="HAMAP-Rule" id="MF_01131"/>
    </source>
</evidence>
<dbReference type="InterPro" id="IPR036390">
    <property type="entry name" value="WH_DNA-bd_sf"/>
</dbReference>
<dbReference type="PANTHER" id="PTHR35786">
    <property type="entry name" value="REDOX-SENSING TRANSCRIPTIONAL REPRESSOR REX"/>
    <property type="match status" value="1"/>
</dbReference>
<dbReference type="NCBIfam" id="NF003994">
    <property type="entry name" value="PRK05472.2-3"/>
    <property type="match status" value="1"/>
</dbReference>
<dbReference type="InterPro" id="IPR009718">
    <property type="entry name" value="Rex_DNA-bd_C_dom"/>
</dbReference>
<comment type="subunit">
    <text evidence="7">Homodimer.</text>
</comment>
<sequence length="224" mass="25090">MASPDVPKATAKRLPLYYRYLKFFENTGRHSISSHELSDVIQVDSATIRRDFSYLGATGKRGAGYQIILLLDVLSRMLRQDQLVRIALVGVGNIGQALLNYNFQSTRKIRISAAFDVDQQIVGTIQNGVPIYSMAELSKQMSEQQLDIAILAVPAENAQEATDTMVKAHVRGIMNFSPRRLSVPSYVRVLNIDLGLELQGLIYFLDHYDEQSIESKSINHLTSD</sequence>
<keyword evidence="6 7" id="KW-0804">Transcription</keyword>
<keyword evidence="2 7" id="KW-0678">Repressor</keyword>
<evidence type="ECO:0000259" key="8">
    <source>
        <dbReference type="SMART" id="SM00881"/>
    </source>
</evidence>
<feature type="domain" description="CoA-binding" evidence="8">
    <location>
        <begin position="79"/>
        <end position="180"/>
    </location>
</feature>
<keyword evidence="1 7" id="KW-0963">Cytoplasm</keyword>
<dbReference type="InterPro" id="IPR036291">
    <property type="entry name" value="NAD(P)-bd_dom_sf"/>
</dbReference>
<accession>A0A948TJD8</accession>
<keyword evidence="5 7" id="KW-0238">DNA-binding</keyword>
<dbReference type="SMART" id="SM00881">
    <property type="entry name" value="CoA_binding"/>
    <property type="match status" value="1"/>
</dbReference>
<comment type="function">
    <text evidence="7">Modulates transcription in response to changes in cellular NADH/NAD(+) redox state.</text>
</comment>
<dbReference type="GO" id="GO:0003700">
    <property type="term" value="F:DNA-binding transcription factor activity"/>
    <property type="evidence" value="ECO:0007669"/>
    <property type="project" value="UniProtKB-UniRule"/>
</dbReference>
<comment type="caution">
    <text evidence="9">The sequence shown here is derived from an EMBL/GenBank/DDBJ whole genome shotgun (WGS) entry which is preliminary data.</text>
</comment>
<dbReference type="Gene3D" id="3.40.50.720">
    <property type="entry name" value="NAD(P)-binding Rossmann-like Domain"/>
    <property type="match status" value="1"/>
</dbReference>
<evidence type="ECO:0000313" key="9">
    <source>
        <dbReference type="EMBL" id="MBU3851830.1"/>
    </source>
</evidence>
<dbReference type="SUPFAM" id="SSF51735">
    <property type="entry name" value="NAD(P)-binding Rossmann-fold domains"/>
    <property type="match status" value="1"/>
</dbReference>
<reference evidence="9" key="1">
    <citation type="journal article" date="2021" name="PeerJ">
        <title>Extensive microbial diversity within the chicken gut microbiome revealed by metagenomics and culture.</title>
        <authorList>
            <person name="Gilroy R."/>
            <person name="Ravi A."/>
            <person name="Getino M."/>
            <person name="Pursley I."/>
            <person name="Horton D.L."/>
            <person name="Alikhan N.F."/>
            <person name="Baker D."/>
            <person name="Gharbi K."/>
            <person name="Hall N."/>
            <person name="Watson M."/>
            <person name="Adriaenssens E.M."/>
            <person name="Foster-Nyarko E."/>
            <person name="Jarju S."/>
            <person name="Secka A."/>
            <person name="Antonio M."/>
            <person name="Oren A."/>
            <person name="Chaudhuri R.R."/>
            <person name="La Ragione R."/>
            <person name="Hildebrand F."/>
            <person name="Pallen M.J."/>
        </authorList>
    </citation>
    <scope>NUCLEOTIDE SEQUENCE</scope>
    <source>
        <strain evidence="9">F6-6636</strain>
    </source>
</reference>
<dbReference type="PANTHER" id="PTHR35786:SF1">
    <property type="entry name" value="REDOX-SENSING TRANSCRIPTIONAL REPRESSOR REX 1"/>
    <property type="match status" value="1"/>
</dbReference>
<dbReference type="Pfam" id="PF02629">
    <property type="entry name" value="CoA_binding"/>
    <property type="match status" value="1"/>
</dbReference>
<name>A0A948TJD8_9LACO</name>
<reference evidence="9" key="2">
    <citation type="submission" date="2021-04" db="EMBL/GenBank/DDBJ databases">
        <authorList>
            <person name="Gilroy R."/>
        </authorList>
    </citation>
    <scope>NUCLEOTIDE SEQUENCE</scope>
    <source>
        <strain evidence="9">F6-6636</strain>
    </source>
</reference>
<dbReference type="GO" id="GO:0051775">
    <property type="term" value="P:response to redox state"/>
    <property type="evidence" value="ECO:0007669"/>
    <property type="project" value="InterPro"/>
</dbReference>
<evidence type="ECO:0000256" key="6">
    <source>
        <dbReference type="ARBA" id="ARBA00023163"/>
    </source>
</evidence>
<dbReference type="SUPFAM" id="SSF46785">
    <property type="entry name" value="Winged helix' DNA-binding domain"/>
    <property type="match status" value="1"/>
</dbReference>
<dbReference type="AlphaFoldDB" id="A0A948TJD8"/>
<dbReference type="HAMAP" id="MF_01131">
    <property type="entry name" value="Rex"/>
    <property type="match status" value="1"/>
</dbReference>
<dbReference type="GO" id="GO:0045892">
    <property type="term" value="P:negative regulation of DNA-templated transcription"/>
    <property type="evidence" value="ECO:0007669"/>
    <property type="project" value="InterPro"/>
</dbReference>